<dbReference type="GO" id="GO:0004071">
    <property type="term" value="F:aspartate-ammonia ligase activity"/>
    <property type="evidence" value="ECO:0007669"/>
    <property type="project" value="UniProtKB-EC"/>
</dbReference>
<dbReference type="EC" id="6.3.1.1" evidence="8"/>
<reference evidence="8 9" key="1">
    <citation type="submission" date="2019-06" db="EMBL/GenBank/DDBJ databases">
        <title>Mycoplasma sp. 2F1A isolated from ostrich.</title>
        <authorList>
            <person name="Spergser J."/>
        </authorList>
    </citation>
    <scope>NUCLEOTIDE SEQUENCE [LARGE SCALE GENOMIC DNA]</scope>
    <source>
        <strain evidence="8 9">2F1A</strain>
    </source>
</reference>
<sequence length="326" mass="37927">MYRSKLNVRQTQSAIQDLKLIFQEELKKELNLTRATAPLFVSKETGLNDGLNGETPVSFVTKGSDKTLEIVHSLAKWKRDALNKYNFLPYEGLYTDMNAVRREEDLDHLHSFYVDQWDWEKVVLDQDRTVDYLKSTVKSIYKCLKETQKQLKQKYYQLENTLPEDIFFISAQDLEDLYPNNSLSERENIIVKKHKAVFIYQIGHELKSGLIHSLRAFDYDDWNLNGDLLVYAPNLDQAIELSSMGIRVNANSMLQQSKLSFEQLDKLSPYHHNVLHNKLPLTIGGGIGQSRVSMFLLEKMHIGEVQSSYWPQEYKQEMLEKGIELL</sequence>
<protein>
    <submittedName>
        <fullName evidence="8">Aspartate--ammonia ligase</fullName>
        <ecNumber evidence="8">6.3.1.1</ecNumber>
    </submittedName>
</protein>
<dbReference type="RefSeq" id="WP_139591906.1">
    <property type="nucleotide sequence ID" value="NZ_CP040825.1"/>
</dbReference>
<keyword evidence="1" id="KW-0963">Cytoplasm</keyword>
<dbReference type="OrthoDB" id="9766088at2"/>
<evidence type="ECO:0000259" key="7">
    <source>
        <dbReference type="PROSITE" id="PS50862"/>
    </source>
</evidence>
<evidence type="ECO:0000256" key="4">
    <source>
        <dbReference type="ARBA" id="ARBA00022741"/>
    </source>
</evidence>
<name>A0A5B7XWW7_9MOLU</name>
<keyword evidence="2 8" id="KW-0436">Ligase</keyword>
<keyword evidence="3" id="KW-0028">Amino-acid biosynthesis</keyword>
<evidence type="ECO:0000256" key="3">
    <source>
        <dbReference type="ARBA" id="ARBA00022605"/>
    </source>
</evidence>
<dbReference type="PANTHER" id="PTHR30073:SF5">
    <property type="entry name" value="ASPARTATE--AMMONIA LIGASE"/>
    <property type="match status" value="1"/>
</dbReference>
<dbReference type="InterPro" id="IPR045864">
    <property type="entry name" value="aa-tRNA-synth_II/BPL/LPL"/>
</dbReference>
<proteinExistence type="predicted"/>
<feature type="domain" description="Aminoacyl-transfer RNA synthetases class-II family profile" evidence="7">
    <location>
        <begin position="91"/>
        <end position="311"/>
    </location>
</feature>
<keyword evidence="5" id="KW-0067">ATP-binding</keyword>
<dbReference type="Pfam" id="PF03590">
    <property type="entry name" value="AsnA"/>
    <property type="match status" value="1"/>
</dbReference>
<accession>A0A5B7XWW7</accession>
<keyword evidence="4" id="KW-0547">Nucleotide-binding</keyword>
<evidence type="ECO:0000313" key="9">
    <source>
        <dbReference type="Proteomes" id="UP000305457"/>
    </source>
</evidence>
<keyword evidence="6" id="KW-0061">Asparagine biosynthesis</keyword>
<dbReference type="SUPFAM" id="SSF55681">
    <property type="entry name" value="Class II aaRS and biotin synthetases"/>
    <property type="match status" value="1"/>
</dbReference>
<evidence type="ECO:0000313" key="8">
    <source>
        <dbReference type="EMBL" id="QCZ36423.1"/>
    </source>
</evidence>
<evidence type="ECO:0000256" key="2">
    <source>
        <dbReference type="ARBA" id="ARBA00022598"/>
    </source>
</evidence>
<dbReference type="Gene3D" id="3.30.930.10">
    <property type="entry name" value="Bira Bifunctional Protein, Domain 2"/>
    <property type="match status" value="1"/>
</dbReference>
<evidence type="ECO:0000256" key="1">
    <source>
        <dbReference type="ARBA" id="ARBA00022490"/>
    </source>
</evidence>
<dbReference type="GO" id="GO:0005524">
    <property type="term" value="F:ATP binding"/>
    <property type="evidence" value="ECO:0007669"/>
    <property type="project" value="UniProtKB-KW"/>
</dbReference>
<dbReference type="EMBL" id="CP040825">
    <property type="protein sequence ID" value="QCZ36423.1"/>
    <property type="molecule type" value="Genomic_DNA"/>
</dbReference>
<dbReference type="KEGG" id="mnh:FG904_00030"/>
<gene>
    <name evidence="8" type="ORF">FG904_00030</name>
</gene>
<dbReference type="InterPro" id="IPR004618">
    <property type="entry name" value="AsnA"/>
</dbReference>
<dbReference type="Proteomes" id="UP000305457">
    <property type="component" value="Chromosome"/>
</dbReference>
<organism evidence="8 9">
    <name type="scientific">Mycoplasma nasistruthionis</name>
    <dbReference type="NCBI Taxonomy" id="353852"/>
    <lineage>
        <taxon>Bacteria</taxon>
        <taxon>Bacillati</taxon>
        <taxon>Mycoplasmatota</taxon>
        <taxon>Mollicutes</taxon>
        <taxon>Mycoplasmataceae</taxon>
        <taxon>Mycoplasma</taxon>
    </lineage>
</organism>
<dbReference type="AlphaFoldDB" id="A0A5B7XWW7"/>
<dbReference type="PROSITE" id="PS50862">
    <property type="entry name" value="AA_TRNA_LIGASE_II"/>
    <property type="match status" value="1"/>
</dbReference>
<dbReference type="PIRSF" id="PIRSF001555">
    <property type="entry name" value="Asp_ammon_ligase"/>
    <property type="match status" value="1"/>
</dbReference>
<dbReference type="PANTHER" id="PTHR30073">
    <property type="entry name" value="ASPARTATE--AMMONIA LIGASE"/>
    <property type="match status" value="1"/>
</dbReference>
<dbReference type="InterPro" id="IPR006195">
    <property type="entry name" value="aa-tRNA-synth_II"/>
</dbReference>
<evidence type="ECO:0000256" key="5">
    <source>
        <dbReference type="ARBA" id="ARBA00022840"/>
    </source>
</evidence>
<evidence type="ECO:0000256" key="6">
    <source>
        <dbReference type="ARBA" id="ARBA00022888"/>
    </source>
</evidence>
<dbReference type="GO" id="GO:0006529">
    <property type="term" value="P:asparagine biosynthetic process"/>
    <property type="evidence" value="ECO:0007669"/>
    <property type="project" value="UniProtKB-KW"/>
</dbReference>
<dbReference type="GO" id="GO:0005829">
    <property type="term" value="C:cytosol"/>
    <property type="evidence" value="ECO:0007669"/>
    <property type="project" value="TreeGrafter"/>
</dbReference>